<feature type="region of interest" description="Disordered" evidence="1">
    <location>
        <begin position="62"/>
        <end position="101"/>
    </location>
</feature>
<dbReference type="AlphaFoldDB" id="A0A9E7JRA5"/>
<accession>A0A9E7JRA5</accession>
<feature type="compositionally biased region" description="Low complexity" evidence="1">
    <location>
        <begin position="64"/>
        <end position="80"/>
    </location>
</feature>
<evidence type="ECO:0000313" key="2">
    <source>
        <dbReference type="EMBL" id="URD90538.1"/>
    </source>
</evidence>
<sequence>SPPRVSLPSTCSFVSGVPCGHGWRITGISYCFSVPQSAQKTLAATAQSNERTAVESLTLHSKRPSSLSLAHLPSALPFSEGAREREGRRQEGGGGGSGSPEVQLIIQKKASPCLLLLLGCLRFRHGSPLARAPLLP</sequence>
<proteinExistence type="predicted"/>
<name>A0A9E7JRA5_9LILI</name>
<feature type="compositionally biased region" description="Basic and acidic residues" evidence="1">
    <location>
        <begin position="81"/>
        <end position="91"/>
    </location>
</feature>
<dbReference type="Proteomes" id="UP001055439">
    <property type="component" value="Chromosome 2"/>
</dbReference>
<protein>
    <submittedName>
        <fullName evidence="2">Uncharacterized protein</fullName>
    </submittedName>
</protein>
<evidence type="ECO:0000313" key="3">
    <source>
        <dbReference type="Proteomes" id="UP001055439"/>
    </source>
</evidence>
<dbReference type="EMBL" id="CP097504">
    <property type="protein sequence ID" value="URD90538.1"/>
    <property type="molecule type" value="Genomic_DNA"/>
</dbReference>
<organism evidence="2 3">
    <name type="scientific">Musa troglodytarum</name>
    <name type="common">fe'i banana</name>
    <dbReference type="NCBI Taxonomy" id="320322"/>
    <lineage>
        <taxon>Eukaryota</taxon>
        <taxon>Viridiplantae</taxon>
        <taxon>Streptophyta</taxon>
        <taxon>Embryophyta</taxon>
        <taxon>Tracheophyta</taxon>
        <taxon>Spermatophyta</taxon>
        <taxon>Magnoliopsida</taxon>
        <taxon>Liliopsida</taxon>
        <taxon>Zingiberales</taxon>
        <taxon>Musaceae</taxon>
        <taxon>Musa</taxon>
    </lineage>
</organism>
<dbReference type="OrthoDB" id="6500128at2759"/>
<feature type="non-terminal residue" evidence="2">
    <location>
        <position position="1"/>
    </location>
</feature>
<gene>
    <name evidence="2" type="ORF">MUK42_26823</name>
</gene>
<evidence type="ECO:0000256" key="1">
    <source>
        <dbReference type="SAM" id="MobiDB-lite"/>
    </source>
</evidence>
<reference evidence="2" key="1">
    <citation type="submission" date="2022-05" db="EMBL/GenBank/DDBJ databases">
        <title>The Musa troglodytarum L. genome provides insights into the mechanism of non-climacteric behaviour and enrichment of carotenoids.</title>
        <authorList>
            <person name="Wang J."/>
        </authorList>
    </citation>
    <scope>NUCLEOTIDE SEQUENCE</scope>
    <source>
        <tissue evidence="2">Leaf</tissue>
    </source>
</reference>
<keyword evidence="3" id="KW-1185">Reference proteome</keyword>